<evidence type="ECO:0000313" key="2">
    <source>
        <dbReference type="Proteomes" id="UP001159363"/>
    </source>
</evidence>
<sequence length="409" mass="44306">MTSGQYLMADILNRFSKPLLILQSDDIDMLRALTILRQLYSSLASMIEDHLSDALSELLKSKVEMEEDGGLAYQGISLSHGSSTDTFKDNLGASTAMQMHFLGGHVDHSVIIVNDRKKSGESLNAYRTRIQGSVSYNELPTWSDECIRKHQLNDPTLEPLLECEDLAVGQNGKRDPFHCGEDVEKWCRMCDTCTARKRLRDKVSSRYTMLEAHSRGWRMVVACCIVEVSGSGSGTPTNRLSWRKIGSYLFAVAGCGDGTSPLMAGGCLLAGKPQNPWGDVSPPRKSLISPAADHSLVVAGAVEGGAVTGKQLNSRGKVPPLHMLLISSAADLCVVVVGANASFVMVQPLPPSLNSEFAAWQASPFGHAWPAPYNSAGDFPVASLVRLHKQKAISGVLHPCCVVLFYFKA</sequence>
<dbReference type="EMBL" id="JARBHB010000006">
    <property type="protein sequence ID" value="KAJ8881920.1"/>
    <property type="molecule type" value="Genomic_DNA"/>
</dbReference>
<reference evidence="1 2" key="1">
    <citation type="submission" date="2023-02" db="EMBL/GenBank/DDBJ databases">
        <title>LHISI_Scaffold_Assembly.</title>
        <authorList>
            <person name="Stuart O.P."/>
            <person name="Cleave R."/>
            <person name="Magrath M.J.L."/>
            <person name="Mikheyev A.S."/>
        </authorList>
    </citation>
    <scope>NUCLEOTIDE SEQUENCE [LARGE SCALE GENOMIC DNA]</scope>
    <source>
        <strain evidence="1">Daus_M_001</strain>
        <tissue evidence="1">Leg muscle</tissue>
    </source>
</reference>
<comment type="caution">
    <text evidence="1">The sequence shown here is derived from an EMBL/GenBank/DDBJ whole genome shotgun (WGS) entry which is preliminary data.</text>
</comment>
<accession>A0ABQ9HCF1</accession>
<proteinExistence type="predicted"/>
<evidence type="ECO:0000313" key="1">
    <source>
        <dbReference type="EMBL" id="KAJ8881920.1"/>
    </source>
</evidence>
<name>A0ABQ9HCF1_9NEOP</name>
<gene>
    <name evidence="1" type="ORF">PR048_018406</name>
</gene>
<organism evidence="1 2">
    <name type="scientific">Dryococelus australis</name>
    <dbReference type="NCBI Taxonomy" id="614101"/>
    <lineage>
        <taxon>Eukaryota</taxon>
        <taxon>Metazoa</taxon>
        <taxon>Ecdysozoa</taxon>
        <taxon>Arthropoda</taxon>
        <taxon>Hexapoda</taxon>
        <taxon>Insecta</taxon>
        <taxon>Pterygota</taxon>
        <taxon>Neoptera</taxon>
        <taxon>Polyneoptera</taxon>
        <taxon>Phasmatodea</taxon>
        <taxon>Verophasmatodea</taxon>
        <taxon>Anareolatae</taxon>
        <taxon>Phasmatidae</taxon>
        <taxon>Eurycanthinae</taxon>
        <taxon>Dryococelus</taxon>
    </lineage>
</organism>
<keyword evidence="2" id="KW-1185">Reference proteome</keyword>
<dbReference type="Proteomes" id="UP001159363">
    <property type="component" value="Chromosome 5"/>
</dbReference>
<protein>
    <submittedName>
        <fullName evidence="1">Uncharacterized protein</fullName>
    </submittedName>
</protein>